<dbReference type="InterPro" id="IPR006935">
    <property type="entry name" value="Helicase/UvrB_N"/>
</dbReference>
<keyword evidence="5 6" id="KW-0067">ATP-binding</keyword>
<evidence type="ECO:0000256" key="1">
    <source>
        <dbReference type="ARBA" id="ARBA00022722"/>
    </source>
</evidence>
<dbReference type="GO" id="GO:0008408">
    <property type="term" value="F:3'-5' exonuclease activity"/>
    <property type="evidence" value="ECO:0007669"/>
    <property type="project" value="UniProtKB-UniRule"/>
</dbReference>
<dbReference type="GO" id="GO:0003887">
    <property type="term" value="F:DNA-directed DNA polymerase activity"/>
    <property type="evidence" value="ECO:0007669"/>
    <property type="project" value="InterPro"/>
</dbReference>
<dbReference type="Proteomes" id="UP000248214">
    <property type="component" value="Unassembled WGS sequence"/>
</dbReference>
<dbReference type="PANTHER" id="PTHR11472">
    <property type="entry name" value="DNA REPAIR DEAD HELICASE RAD3/XP-D SUBFAMILY MEMBER"/>
    <property type="match status" value="1"/>
</dbReference>
<comment type="caution">
    <text evidence="11">The sequence shown here is derived from an EMBL/GenBank/DDBJ whole genome shotgun (WGS) entry which is preliminary data.</text>
</comment>
<dbReference type="HAMAP" id="MF_02206">
    <property type="entry name" value="DinG_exonucl"/>
    <property type="match status" value="1"/>
</dbReference>
<keyword evidence="11" id="KW-0347">Helicase</keyword>
<dbReference type="InterPro" id="IPR014001">
    <property type="entry name" value="Helicase_ATP-bd"/>
</dbReference>
<dbReference type="RefSeq" id="WP_110608177.1">
    <property type="nucleotide sequence ID" value="NZ_PDOD01000001.1"/>
</dbReference>
<dbReference type="Pfam" id="PF04851">
    <property type="entry name" value="ResIII"/>
    <property type="match status" value="1"/>
</dbReference>
<evidence type="ECO:0000256" key="5">
    <source>
        <dbReference type="ARBA" id="ARBA00022840"/>
    </source>
</evidence>
<dbReference type="SUPFAM" id="SSF52540">
    <property type="entry name" value="P-loop containing nucleoside triphosphate hydrolases"/>
    <property type="match status" value="1"/>
</dbReference>
<dbReference type="AlphaFoldDB" id="A0A323TKQ1"/>
<keyword evidence="1 6" id="KW-0540">Nuclease</keyword>
<dbReference type="InterPro" id="IPR006310">
    <property type="entry name" value="DinG"/>
</dbReference>
<gene>
    <name evidence="6 7" type="primary">dinG</name>
    <name evidence="11" type="ORF">CR194_03140</name>
</gene>
<keyword evidence="3 6" id="KW-0378">Hydrolase</keyword>
<evidence type="ECO:0000259" key="10">
    <source>
        <dbReference type="PROSITE" id="PS51194"/>
    </source>
</evidence>
<feature type="domain" description="Helicase ATP-binding" evidence="9">
    <location>
        <begin position="250"/>
        <end position="518"/>
    </location>
</feature>
<comment type="function">
    <text evidence="6 7">3'-5' exonuclease.</text>
</comment>
<dbReference type="InterPro" id="IPR012337">
    <property type="entry name" value="RNaseH-like_sf"/>
</dbReference>
<dbReference type="NCBIfam" id="TIGR01407">
    <property type="entry name" value="dinG_rel"/>
    <property type="match status" value="1"/>
</dbReference>
<evidence type="ECO:0000256" key="2">
    <source>
        <dbReference type="ARBA" id="ARBA00022741"/>
    </source>
</evidence>
<dbReference type="PROSITE" id="PS51194">
    <property type="entry name" value="HELICASE_CTER"/>
    <property type="match status" value="1"/>
</dbReference>
<dbReference type="NCBIfam" id="NF005981">
    <property type="entry name" value="PRK08074.1"/>
    <property type="match status" value="1"/>
</dbReference>
<dbReference type="FunFam" id="3.40.50.300:FF:000437">
    <property type="entry name" value="ATP-dependent DNA helicase DinG"/>
    <property type="match status" value="1"/>
</dbReference>
<evidence type="ECO:0000313" key="11">
    <source>
        <dbReference type="EMBL" id="PYZ94544.1"/>
    </source>
</evidence>
<evidence type="ECO:0000259" key="8">
    <source>
        <dbReference type="PROSITE" id="PS51192"/>
    </source>
</evidence>
<dbReference type="SUPFAM" id="SSF53098">
    <property type="entry name" value="Ribonuclease H-like"/>
    <property type="match status" value="1"/>
</dbReference>
<dbReference type="InterPro" id="IPR001650">
    <property type="entry name" value="Helicase_C-like"/>
</dbReference>
<dbReference type="GO" id="GO:0005524">
    <property type="term" value="F:ATP binding"/>
    <property type="evidence" value="ECO:0007669"/>
    <property type="project" value="UniProtKB-UniRule"/>
</dbReference>
<evidence type="ECO:0000256" key="7">
    <source>
        <dbReference type="RuleBase" id="RU364106"/>
    </source>
</evidence>
<evidence type="ECO:0000259" key="9">
    <source>
        <dbReference type="PROSITE" id="PS51193"/>
    </source>
</evidence>
<dbReference type="SMART" id="SM00491">
    <property type="entry name" value="HELICc2"/>
    <property type="match status" value="1"/>
</dbReference>
<dbReference type="GO" id="GO:0003678">
    <property type="term" value="F:DNA helicase activity"/>
    <property type="evidence" value="ECO:0007669"/>
    <property type="project" value="TreeGrafter"/>
</dbReference>
<keyword evidence="2 6" id="KW-0547">Nucleotide-binding</keyword>
<dbReference type="InterPro" id="IPR006054">
    <property type="entry name" value="DnaQ"/>
</dbReference>
<accession>A0A323TKQ1</accession>
<dbReference type="PROSITE" id="PS51192">
    <property type="entry name" value="HELICASE_ATP_BIND_1"/>
    <property type="match status" value="1"/>
</dbReference>
<feature type="domain" description="Helicase ATP-binding" evidence="8">
    <location>
        <begin position="272"/>
        <end position="507"/>
    </location>
</feature>
<name>A0A323TKQ1_9BACI</name>
<dbReference type="FunFam" id="3.30.420.10:FF:000045">
    <property type="entry name" value="3'-5' exonuclease DinG"/>
    <property type="match status" value="1"/>
</dbReference>
<dbReference type="InterPro" id="IPR014013">
    <property type="entry name" value="Helic_SF1/SF2_ATP-bd_DinG/Rad3"/>
</dbReference>
<dbReference type="Pfam" id="PF13307">
    <property type="entry name" value="Helicase_C_2"/>
    <property type="match status" value="1"/>
</dbReference>
<reference evidence="11 12" key="1">
    <citation type="submission" date="2017-10" db="EMBL/GenBank/DDBJ databases">
        <title>Bacillus sp. nov., a halophilic bacterium isolated from a Keqin Lake.</title>
        <authorList>
            <person name="Wang H."/>
        </authorList>
    </citation>
    <scope>NUCLEOTIDE SEQUENCE [LARGE SCALE GENOMIC DNA]</scope>
    <source>
        <strain evidence="11 12">KQ-12</strain>
    </source>
</reference>
<dbReference type="InterPro" id="IPR013520">
    <property type="entry name" value="Ribonucl_H"/>
</dbReference>
<keyword evidence="12" id="KW-1185">Reference proteome</keyword>
<feature type="binding site" evidence="6">
    <location>
        <begin position="285"/>
        <end position="292"/>
    </location>
    <ligand>
        <name>ATP</name>
        <dbReference type="ChEBI" id="CHEBI:30616"/>
    </ligand>
</feature>
<evidence type="ECO:0000256" key="6">
    <source>
        <dbReference type="HAMAP-Rule" id="MF_02206"/>
    </source>
</evidence>
<dbReference type="GO" id="GO:0003677">
    <property type="term" value="F:DNA binding"/>
    <property type="evidence" value="ECO:0007669"/>
    <property type="project" value="InterPro"/>
</dbReference>
<dbReference type="CDD" id="cd06127">
    <property type="entry name" value="DEDDh"/>
    <property type="match status" value="1"/>
</dbReference>
<evidence type="ECO:0000256" key="4">
    <source>
        <dbReference type="ARBA" id="ARBA00022839"/>
    </source>
</evidence>
<sequence length="931" mass="106072">MNRFVVLDVETTGVAFSRGDRIIQLAYSVVEHDQIVHRYSTYINPDRSIPAFIQSLTNIEEGDVKDAPVFSEIAPQLLKDLDGAYFVAHNADFDLGFVNAELDDAGYPGFTGPIIDTVELSRIAFPTQDSFKLGQLAEKFDMDHLEPHRADSDAEATALLLMEIFRTLSALPLLTLQQLEKLSTKLKSDLGSILMVWVNNKKAAPEEDHIDAFNGIALKKDTPLHSSQIEMEDIPTVNDFLNATLNDEQHMRQLIPEYERRSGQIEMIEFIDGIFSDNKIGLVEAGTGTGKTLAYLIPAALYAIKHQEPVVISTETIQLQEQIVNKELPVLQKILPFPLQTALLKGRNHYLCLQKFENVLNSDSVDSYDRSLSKAQILVWLTETITGDVEELSLAAGNTRFWHEIASDPASCSSPSCPWFSRCFYQRARKKSKQANIIVTNHALLCTDLVTDHQLIPSYSTLIVDEAHHLEDTATRQFGDKLDYLTMTQLLNDLTSRDKEGWVPNQIWGKMEQSLKTECADLEEQAKIVKQEWNDLFLLLNQYVTRGLSGTNETGRLSKVIQFKDPSWSKVTEAAKRSDQLLKGILKRLGHIARETEIMIEEKSSDERRELDWLDSTLSQMEQQYEFFYDLILDQDEDSVYWLELETKGPKQSISIQRCPIEISEKLADQFFMKKNRVILTSATITVNNKFNYMIQRLGLEDFPVETKQVDSPFSWETQVSFMVPEDMPLIQEAGEEAYIEAAAMQIYRIAHVTQGKMLVLFTSYDMLRRTYQLLKKLLDESFMLIAQGVQTKSRSKLTKNFQQFDQSILLGTSSFWEGVDIPGSDLSAIVMARLPFSPPNDPVFKARSDRLKLEGESPFMKLALPQAILRFKQGFGRLIRRSSDKGIVVVLDRRIVNTRYGKSFTKSLPDIPLIEEPMSEMEDRIEKWFQ</sequence>
<dbReference type="InterPro" id="IPR045028">
    <property type="entry name" value="DinG/Rad3-like"/>
</dbReference>
<dbReference type="InterPro" id="IPR006555">
    <property type="entry name" value="ATP-dep_Helicase_C"/>
</dbReference>
<dbReference type="EMBL" id="PDOD01000001">
    <property type="protein sequence ID" value="PYZ94544.1"/>
    <property type="molecule type" value="Genomic_DNA"/>
</dbReference>
<dbReference type="GO" id="GO:0006260">
    <property type="term" value="P:DNA replication"/>
    <property type="evidence" value="ECO:0007669"/>
    <property type="project" value="InterPro"/>
</dbReference>
<dbReference type="PROSITE" id="PS51193">
    <property type="entry name" value="HELICASE_ATP_BIND_2"/>
    <property type="match status" value="1"/>
</dbReference>
<dbReference type="InterPro" id="IPR036397">
    <property type="entry name" value="RNaseH_sf"/>
</dbReference>
<dbReference type="SMART" id="SM00479">
    <property type="entry name" value="EXOIII"/>
    <property type="match status" value="1"/>
</dbReference>
<evidence type="ECO:0000256" key="3">
    <source>
        <dbReference type="ARBA" id="ARBA00022801"/>
    </source>
</evidence>
<dbReference type="OrthoDB" id="9803913at2"/>
<evidence type="ECO:0000313" key="12">
    <source>
        <dbReference type="Proteomes" id="UP000248214"/>
    </source>
</evidence>
<organism evidence="11 12">
    <name type="scientific">Salipaludibacillus keqinensis</name>
    <dbReference type="NCBI Taxonomy" id="2045207"/>
    <lineage>
        <taxon>Bacteria</taxon>
        <taxon>Bacillati</taxon>
        <taxon>Bacillota</taxon>
        <taxon>Bacilli</taxon>
        <taxon>Bacillales</taxon>
        <taxon>Bacillaceae</taxon>
    </lineage>
</organism>
<dbReference type="InterPro" id="IPR027417">
    <property type="entry name" value="P-loop_NTPase"/>
</dbReference>
<dbReference type="Gene3D" id="3.30.420.10">
    <property type="entry name" value="Ribonuclease H-like superfamily/Ribonuclease H"/>
    <property type="match status" value="1"/>
</dbReference>
<dbReference type="PANTHER" id="PTHR11472:SF34">
    <property type="entry name" value="REGULATOR OF TELOMERE ELONGATION HELICASE 1"/>
    <property type="match status" value="1"/>
</dbReference>
<keyword evidence="4 6" id="KW-0269">Exonuclease</keyword>
<proteinExistence type="inferred from homology"/>
<dbReference type="Gene3D" id="3.40.50.300">
    <property type="entry name" value="P-loop containing nucleotide triphosphate hydrolases"/>
    <property type="match status" value="2"/>
</dbReference>
<dbReference type="GO" id="GO:0016818">
    <property type="term" value="F:hydrolase activity, acting on acid anhydrides, in phosphorus-containing anhydrides"/>
    <property type="evidence" value="ECO:0007669"/>
    <property type="project" value="InterPro"/>
</dbReference>
<feature type="domain" description="Helicase C-terminal" evidence="10">
    <location>
        <begin position="746"/>
        <end position="920"/>
    </location>
</feature>
<dbReference type="Pfam" id="PF00929">
    <property type="entry name" value="RNase_T"/>
    <property type="match status" value="1"/>
</dbReference>
<feature type="short sequence motif" description="DEAH box" evidence="6">
    <location>
        <begin position="465"/>
        <end position="468"/>
    </location>
</feature>
<dbReference type="EC" id="3.1.-.-" evidence="6 7"/>
<dbReference type="SMART" id="SM00487">
    <property type="entry name" value="DEXDc"/>
    <property type="match status" value="1"/>
</dbReference>
<protein>
    <recommendedName>
        <fullName evidence="6 7">3'-5' exonuclease DinG</fullName>
        <ecNumber evidence="6 7">3.1.-.-</ecNumber>
    </recommendedName>
</protein>
<dbReference type="NCBIfam" id="TIGR00573">
    <property type="entry name" value="dnaq"/>
    <property type="match status" value="1"/>
</dbReference>
<comment type="similarity">
    <text evidence="6 7">Belongs to the helicase family. DinG subfamily. Type 2 sub-subfamily.</text>
</comment>